<dbReference type="Gene3D" id="1.10.260.40">
    <property type="entry name" value="lambda repressor-like DNA-binding domains"/>
    <property type="match status" value="1"/>
</dbReference>
<dbReference type="PROSITE" id="PS50943">
    <property type="entry name" value="HTH_CROC1"/>
    <property type="match status" value="1"/>
</dbReference>
<dbReference type="AlphaFoldDB" id="A0A1E4R4R5"/>
<dbReference type="Pfam" id="PF01381">
    <property type="entry name" value="HTH_3"/>
    <property type="match status" value="1"/>
</dbReference>
<organism evidence="3 4">
    <name type="scientific">Lysinibacillus fusiformis</name>
    <dbReference type="NCBI Taxonomy" id="28031"/>
    <lineage>
        <taxon>Bacteria</taxon>
        <taxon>Bacillati</taxon>
        <taxon>Bacillota</taxon>
        <taxon>Bacilli</taxon>
        <taxon>Bacillales</taxon>
        <taxon>Bacillaceae</taxon>
        <taxon>Lysinibacillus</taxon>
    </lineage>
</organism>
<evidence type="ECO:0000256" key="1">
    <source>
        <dbReference type="ARBA" id="ARBA00023125"/>
    </source>
</evidence>
<dbReference type="GO" id="GO:0003677">
    <property type="term" value="F:DNA binding"/>
    <property type="evidence" value="ECO:0007669"/>
    <property type="project" value="UniProtKB-KW"/>
</dbReference>
<dbReference type="SUPFAM" id="SSF47413">
    <property type="entry name" value="lambda repressor-like DNA-binding domains"/>
    <property type="match status" value="1"/>
</dbReference>
<keyword evidence="1" id="KW-0238">DNA-binding</keyword>
<dbReference type="OrthoDB" id="2381879at2"/>
<accession>A0A1E4R4R5</accession>
<proteinExistence type="predicted"/>
<dbReference type="CDD" id="cd00093">
    <property type="entry name" value="HTH_XRE"/>
    <property type="match status" value="1"/>
</dbReference>
<dbReference type="PANTHER" id="PTHR46558:SF11">
    <property type="entry name" value="HTH-TYPE TRANSCRIPTIONAL REGULATOR XRE"/>
    <property type="match status" value="1"/>
</dbReference>
<gene>
    <name evidence="3" type="ORF">BG258_05705</name>
</gene>
<dbReference type="Proteomes" id="UP000094784">
    <property type="component" value="Unassembled WGS sequence"/>
</dbReference>
<comment type="caution">
    <text evidence="3">The sequence shown here is derived from an EMBL/GenBank/DDBJ whole genome shotgun (WGS) entry which is preliminary data.</text>
</comment>
<evidence type="ECO:0000313" key="3">
    <source>
        <dbReference type="EMBL" id="ODV55431.1"/>
    </source>
</evidence>
<dbReference type="RefSeq" id="WP_069480517.1">
    <property type="nucleotide sequence ID" value="NZ_KV766182.1"/>
</dbReference>
<dbReference type="PANTHER" id="PTHR46558">
    <property type="entry name" value="TRACRIPTIONAL REGULATORY PROTEIN-RELATED-RELATED"/>
    <property type="match status" value="1"/>
</dbReference>
<protein>
    <recommendedName>
        <fullName evidence="2">HTH cro/C1-type domain-containing protein</fullName>
    </recommendedName>
</protein>
<sequence length="97" mass="10982">MSALSFDFKKVLKKFRENAKITQEEMADELNITQSHVSKYERGRKVIDLETFMRWAQVTNSEVQAAAILFGTDVCAQAAQLMTLVPAFAGGMFTWML</sequence>
<name>A0A1E4R4R5_9BACI</name>
<dbReference type="SMART" id="SM00530">
    <property type="entry name" value="HTH_XRE"/>
    <property type="match status" value="1"/>
</dbReference>
<reference evidence="3 4" key="1">
    <citation type="submission" date="2016-09" db="EMBL/GenBank/DDBJ databases">
        <title>Draft genome sequence of the soil isolate, Lysinibacillus fusiformis M5, a potential hypoxanthine producer.</title>
        <authorList>
            <person name="Gallegos-Monterrosa R."/>
            <person name="Maroti G."/>
            <person name="Balint B."/>
            <person name="Kovacs A.T."/>
        </authorList>
    </citation>
    <scope>NUCLEOTIDE SEQUENCE [LARGE SCALE GENOMIC DNA]</scope>
    <source>
        <strain evidence="3 4">M5</strain>
    </source>
</reference>
<evidence type="ECO:0000313" key="4">
    <source>
        <dbReference type="Proteomes" id="UP000094784"/>
    </source>
</evidence>
<evidence type="ECO:0000259" key="2">
    <source>
        <dbReference type="PROSITE" id="PS50943"/>
    </source>
</evidence>
<dbReference type="EMBL" id="MECQ01000001">
    <property type="protein sequence ID" value="ODV55431.1"/>
    <property type="molecule type" value="Genomic_DNA"/>
</dbReference>
<dbReference type="InterPro" id="IPR001387">
    <property type="entry name" value="Cro/C1-type_HTH"/>
</dbReference>
<dbReference type="InterPro" id="IPR010982">
    <property type="entry name" value="Lambda_DNA-bd_dom_sf"/>
</dbReference>
<feature type="domain" description="HTH cro/C1-type" evidence="2">
    <location>
        <begin position="12"/>
        <end position="66"/>
    </location>
</feature>